<feature type="non-terminal residue" evidence="2">
    <location>
        <position position="258"/>
    </location>
</feature>
<dbReference type="EMBL" id="UINC01161795">
    <property type="protein sequence ID" value="SVD61189.1"/>
    <property type="molecule type" value="Genomic_DNA"/>
</dbReference>
<dbReference type="PROSITE" id="PS51278">
    <property type="entry name" value="GATASE_TYPE_2"/>
    <property type="match status" value="1"/>
</dbReference>
<dbReference type="Gene3D" id="3.60.20.10">
    <property type="entry name" value="Glutamine Phosphoribosylpyrophosphate, subunit 1, domain 1"/>
    <property type="match status" value="1"/>
</dbReference>
<dbReference type="PANTHER" id="PTHR43284">
    <property type="entry name" value="ASPARAGINE SYNTHETASE (GLUTAMINE-HYDROLYZING)"/>
    <property type="match status" value="1"/>
</dbReference>
<accession>A0A382WRB1</accession>
<proteinExistence type="predicted"/>
<protein>
    <recommendedName>
        <fullName evidence="1">Glutamine amidotransferase type-2 domain-containing protein</fullName>
    </recommendedName>
</protein>
<evidence type="ECO:0000313" key="2">
    <source>
        <dbReference type="EMBL" id="SVD61189.1"/>
    </source>
</evidence>
<evidence type="ECO:0000259" key="1">
    <source>
        <dbReference type="PROSITE" id="PS51278"/>
    </source>
</evidence>
<gene>
    <name evidence="2" type="ORF">METZ01_LOCUS414043</name>
</gene>
<organism evidence="2">
    <name type="scientific">marine metagenome</name>
    <dbReference type="NCBI Taxonomy" id="408172"/>
    <lineage>
        <taxon>unclassified sequences</taxon>
        <taxon>metagenomes</taxon>
        <taxon>ecological metagenomes</taxon>
    </lineage>
</organism>
<sequence>MCGISGIVGPGWNRTQLEAMIAIQHHRGPDDLGLYIDERQSVGLGHNRLSIIDLSPAGHQPMSSHDGKLWIVFNGEIYNYLELRDRLGDYPYQSHTDTEVILAAYERWGESCVEQFVGMFAFAIWDTRKQSLFCARDRLGIKPFHYAWHDGCFIFASEIKAILAAGYPPAPNLKTWGVYLTHGYFDHSEDTFFSGIQVLSPGHSLTLKGGKEISRCYWDLSEKAASPLNLSDDEAADELMMLLEDAVRLRLRSDVPLG</sequence>
<dbReference type="CDD" id="cd00712">
    <property type="entry name" value="AsnB"/>
    <property type="match status" value="1"/>
</dbReference>
<dbReference type="InterPro" id="IPR017932">
    <property type="entry name" value="GATase_2_dom"/>
</dbReference>
<dbReference type="SUPFAM" id="SSF56235">
    <property type="entry name" value="N-terminal nucleophile aminohydrolases (Ntn hydrolases)"/>
    <property type="match status" value="1"/>
</dbReference>
<dbReference type="InterPro" id="IPR029055">
    <property type="entry name" value="Ntn_hydrolases_N"/>
</dbReference>
<feature type="domain" description="Glutamine amidotransferase type-2" evidence="1">
    <location>
        <begin position="2"/>
        <end position="210"/>
    </location>
</feature>
<name>A0A382WRB1_9ZZZZ</name>
<dbReference type="InterPro" id="IPR051786">
    <property type="entry name" value="ASN_synthetase/amidase"/>
</dbReference>
<dbReference type="InterPro" id="IPR033738">
    <property type="entry name" value="AsnB_N"/>
</dbReference>
<dbReference type="Pfam" id="PF13537">
    <property type="entry name" value="GATase_7"/>
    <property type="match status" value="1"/>
</dbReference>
<reference evidence="2" key="1">
    <citation type="submission" date="2018-05" db="EMBL/GenBank/DDBJ databases">
        <authorList>
            <person name="Lanie J.A."/>
            <person name="Ng W.-L."/>
            <person name="Kazmierczak K.M."/>
            <person name="Andrzejewski T.M."/>
            <person name="Davidsen T.M."/>
            <person name="Wayne K.J."/>
            <person name="Tettelin H."/>
            <person name="Glass J.I."/>
            <person name="Rusch D."/>
            <person name="Podicherti R."/>
            <person name="Tsui H.-C.T."/>
            <person name="Winkler M.E."/>
        </authorList>
    </citation>
    <scope>NUCLEOTIDE SEQUENCE</scope>
</reference>
<dbReference type="PANTHER" id="PTHR43284:SF1">
    <property type="entry name" value="ASPARAGINE SYNTHETASE"/>
    <property type="match status" value="1"/>
</dbReference>
<dbReference type="AlphaFoldDB" id="A0A382WRB1"/>
<dbReference type="GO" id="GO:0005829">
    <property type="term" value="C:cytosol"/>
    <property type="evidence" value="ECO:0007669"/>
    <property type="project" value="TreeGrafter"/>
</dbReference>